<evidence type="ECO:0000313" key="2">
    <source>
        <dbReference type="Proteomes" id="UP001378592"/>
    </source>
</evidence>
<name>A0AAN9V439_9ORTH</name>
<organism evidence="1 2">
    <name type="scientific">Gryllus longicercus</name>
    <dbReference type="NCBI Taxonomy" id="2509291"/>
    <lineage>
        <taxon>Eukaryota</taxon>
        <taxon>Metazoa</taxon>
        <taxon>Ecdysozoa</taxon>
        <taxon>Arthropoda</taxon>
        <taxon>Hexapoda</taxon>
        <taxon>Insecta</taxon>
        <taxon>Pterygota</taxon>
        <taxon>Neoptera</taxon>
        <taxon>Polyneoptera</taxon>
        <taxon>Orthoptera</taxon>
        <taxon>Ensifera</taxon>
        <taxon>Gryllidea</taxon>
        <taxon>Grylloidea</taxon>
        <taxon>Gryllidae</taxon>
        <taxon>Gryllinae</taxon>
        <taxon>Gryllus</taxon>
    </lineage>
</organism>
<sequence>MSKNFVKADNSESLCEKGVSLCSKDWDKLSQCSDSENWGTDSDTQNEDYMNTVQLHNYNCRNNFLVLPLSNKRHLISKKFENLYESVEENLGEKDQLQSTTCNENDHKILSQCSGSVFCDNSGNKNSMPRRILGSDSMLQHDNLLAELNVFSENRNTHQGPGVHNFNYVDNSNLENINVVCTVHITRSFFPVKNTENRVFSEDIFMERIIPTTILSRYICVNPSSTISHKRENSTGHKEIDCPISIQANNKNSLTFIENKEYQENPQLDGFNNSIKDLLIKRTEMEPLSCEVDIKESLLHAENPLDNVNIDVQITSPVHASQMSSSEEKNKNCFVLGSDGQVQEVIQENVWVFMDQFNSELDTVSNPTYLTPLQGIQPALRFSGGPQQSANKESIFFVYQTETERDVQMEDTLGQEGSSLQINSNTFLLTQSEDDDILPFDGNMQVSERDDLYPVFVNTGTVFMGMPGNQG</sequence>
<evidence type="ECO:0000313" key="1">
    <source>
        <dbReference type="EMBL" id="KAK7791284.1"/>
    </source>
</evidence>
<accession>A0AAN9V439</accession>
<dbReference type="AlphaFoldDB" id="A0AAN9V439"/>
<proteinExistence type="predicted"/>
<dbReference type="EMBL" id="JAZDUA010000547">
    <property type="protein sequence ID" value="KAK7791284.1"/>
    <property type="molecule type" value="Genomic_DNA"/>
</dbReference>
<keyword evidence="2" id="KW-1185">Reference proteome</keyword>
<protein>
    <submittedName>
        <fullName evidence="1">Uncharacterized protein</fullName>
    </submittedName>
</protein>
<reference evidence="1 2" key="1">
    <citation type="submission" date="2024-03" db="EMBL/GenBank/DDBJ databases">
        <title>The genome assembly and annotation of the cricket Gryllus longicercus Weissman &amp; Gray.</title>
        <authorList>
            <person name="Szrajer S."/>
            <person name="Gray D."/>
            <person name="Ylla G."/>
        </authorList>
    </citation>
    <scope>NUCLEOTIDE SEQUENCE [LARGE SCALE GENOMIC DNA]</scope>
    <source>
        <strain evidence="1">DAG 2021-001</strain>
        <tissue evidence="1">Whole body minus gut</tissue>
    </source>
</reference>
<dbReference type="Proteomes" id="UP001378592">
    <property type="component" value="Unassembled WGS sequence"/>
</dbReference>
<comment type="caution">
    <text evidence="1">The sequence shown here is derived from an EMBL/GenBank/DDBJ whole genome shotgun (WGS) entry which is preliminary data.</text>
</comment>
<gene>
    <name evidence="1" type="ORF">R5R35_005596</name>
</gene>